<dbReference type="EMBL" id="CP025491">
    <property type="protein sequence ID" value="AUH71260.1"/>
    <property type="molecule type" value="Genomic_DNA"/>
</dbReference>
<evidence type="ECO:0000313" key="2">
    <source>
        <dbReference type="Proteomes" id="UP000234343"/>
    </source>
</evidence>
<name>A0A2H5FI84_9GAMM</name>
<gene>
    <name evidence="1" type="ORF">CAB17_03660</name>
</gene>
<sequence>MLYNKLKKVSSIMYEIDGIFQPFIWSLRRGDDLSYNYKVLQELINIRNEVDLTVTSSTDYESKSYGSK</sequence>
<accession>A0A2H5FI84</accession>
<protein>
    <submittedName>
        <fullName evidence="1">Uncharacterized protein</fullName>
    </submittedName>
</protein>
<keyword evidence="2" id="KW-1185">Reference proteome</keyword>
<proteinExistence type="predicted"/>
<reference evidence="1 2" key="1">
    <citation type="submission" date="2017-12" db="EMBL/GenBank/DDBJ databases">
        <title>Legionella sainthelensi LA01-117, whole genome sequence of a clinical isolate from New Zealand.</title>
        <authorList>
            <person name="Cree S.L."/>
            <person name="Slow S."/>
            <person name="Kennedy M.A."/>
            <person name="Murdoch D.R."/>
            <person name="Biggs P.J."/>
            <person name="Anderson T."/>
        </authorList>
    </citation>
    <scope>NUCLEOTIDE SEQUENCE [LARGE SCALE GENOMIC DNA]</scope>
    <source>
        <strain evidence="1 2">LA01-117</strain>
    </source>
</reference>
<dbReference type="AlphaFoldDB" id="A0A2H5FI84"/>
<dbReference type="Proteomes" id="UP000234343">
    <property type="component" value="Chromosome"/>
</dbReference>
<organism evidence="1 2">
    <name type="scientific">Legionella sainthelensi</name>
    <dbReference type="NCBI Taxonomy" id="28087"/>
    <lineage>
        <taxon>Bacteria</taxon>
        <taxon>Pseudomonadati</taxon>
        <taxon>Pseudomonadota</taxon>
        <taxon>Gammaproteobacteria</taxon>
        <taxon>Legionellales</taxon>
        <taxon>Legionellaceae</taxon>
        <taxon>Legionella</taxon>
    </lineage>
</organism>
<evidence type="ECO:0000313" key="1">
    <source>
        <dbReference type="EMBL" id="AUH71260.1"/>
    </source>
</evidence>
<dbReference type="KEGG" id="lsh:CAB17_03660"/>